<dbReference type="InterPro" id="IPR001650">
    <property type="entry name" value="Helicase_C-like"/>
</dbReference>
<dbReference type="GO" id="GO:0005524">
    <property type="term" value="F:ATP binding"/>
    <property type="evidence" value="ECO:0007669"/>
    <property type="project" value="UniProtKB-KW"/>
</dbReference>
<dbReference type="Pfam" id="PF00271">
    <property type="entry name" value="Helicase_C"/>
    <property type="match status" value="1"/>
</dbReference>
<keyword evidence="4 8" id="KW-0347">Helicase</keyword>
<dbReference type="InterPro" id="IPR050547">
    <property type="entry name" value="DEAD_box_RNA_helicases"/>
</dbReference>
<reference evidence="8" key="1">
    <citation type="journal article" date="2019" name="Sci. Rep.">
        <title>Draft genome of Tanacetum cinerariifolium, the natural source of mosquito coil.</title>
        <authorList>
            <person name="Yamashiro T."/>
            <person name="Shiraishi A."/>
            <person name="Satake H."/>
            <person name="Nakayama K."/>
        </authorList>
    </citation>
    <scope>NUCLEOTIDE SEQUENCE</scope>
</reference>
<comment type="catalytic activity">
    <reaction evidence="6">
        <text>ATP + H2O = ADP + phosphate + H(+)</text>
        <dbReference type="Rhea" id="RHEA:13065"/>
        <dbReference type="ChEBI" id="CHEBI:15377"/>
        <dbReference type="ChEBI" id="CHEBI:15378"/>
        <dbReference type="ChEBI" id="CHEBI:30616"/>
        <dbReference type="ChEBI" id="CHEBI:43474"/>
        <dbReference type="ChEBI" id="CHEBI:456216"/>
        <dbReference type="EC" id="3.6.4.13"/>
    </reaction>
</comment>
<comment type="caution">
    <text evidence="8">The sequence shown here is derived from an EMBL/GenBank/DDBJ whole genome shotgun (WGS) entry which is preliminary data.</text>
</comment>
<name>A0A6L2N9M2_TANCI</name>
<dbReference type="SMART" id="SM00490">
    <property type="entry name" value="HELICc"/>
    <property type="match status" value="1"/>
</dbReference>
<keyword evidence="2" id="KW-0547">Nucleotide-binding</keyword>
<organism evidence="8">
    <name type="scientific">Tanacetum cinerariifolium</name>
    <name type="common">Dalmatian daisy</name>
    <name type="synonym">Chrysanthemum cinerariifolium</name>
    <dbReference type="NCBI Taxonomy" id="118510"/>
    <lineage>
        <taxon>Eukaryota</taxon>
        <taxon>Viridiplantae</taxon>
        <taxon>Streptophyta</taxon>
        <taxon>Embryophyta</taxon>
        <taxon>Tracheophyta</taxon>
        <taxon>Spermatophyta</taxon>
        <taxon>Magnoliopsida</taxon>
        <taxon>eudicotyledons</taxon>
        <taxon>Gunneridae</taxon>
        <taxon>Pentapetalae</taxon>
        <taxon>asterids</taxon>
        <taxon>campanulids</taxon>
        <taxon>Asterales</taxon>
        <taxon>Asteraceae</taxon>
        <taxon>Asteroideae</taxon>
        <taxon>Anthemideae</taxon>
        <taxon>Anthemidinae</taxon>
        <taxon>Tanacetum</taxon>
    </lineage>
</organism>
<evidence type="ECO:0000313" key="8">
    <source>
        <dbReference type="EMBL" id="GEU82177.1"/>
    </source>
</evidence>
<evidence type="ECO:0000256" key="1">
    <source>
        <dbReference type="ARBA" id="ARBA00012552"/>
    </source>
</evidence>
<evidence type="ECO:0000259" key="7">
    <source>
        <dbReference type="PROSITE" id="PS51194"/>
    </source>
</evidence>
<evidence type="ECO:0000256" key="4">
    <source>
        <dbReference type="ARBA" id="ARBA00022806"/>
    </source>
</evidence>
<dbReference type="Pfam" id="PF26142">
    <property type="entry name" value="DD_DDX21-DDX50"/>
    <property type="match status" value="1"/>
</dbReference>
<evidence type="ECO:0000256" key="6">
    <source>
        <dbReference type="ARBA" id="ARBA00047984"/>
    </source>
</evidence>
<dbReference type="CDD" id="cd18787">
    <property type="entry name" value="SF2_C_DEAD"/>
    <property type="match status" value="1"/>
</dbReference>
<gene>
    <name evidence="8" type="ORF">Tci_054155</name>
</gene>
<accession>A0A6L2N9M2</accession>
<dbReference type="PANTHER" id="PTHR47963:SF8">
    <property type="entry name" value="ATP-DEPENDENT RNA HELICASE DEAD"/>
    <property type="match status" value="1"/>
</dbReference>
<dbReference type="Gene3D" id="3.40.50.300">
    <property type="entry name" value="P-loop containing nucleotide triphosphate hydrolases"/>
    <property type="match status" value="1"/>
</dbReference>
<dbReference type="GO" id="GO:0003724">
    <property type="term" value="F:RNA helicase activity"/>
    <property type="evidence" value="ECO:0007669"/>
    <property type="project" value="UniProtKB-EC"/>
</dbReference>
<evidence type="ECO:0000256" key="2">
    <source>
        <dbReference type="ARBA" id="ARBA00022741"/>
    </source>
</evidence>
<protein>
    <recommendedName>
        <fullName evidence="1">RNA helicase</fullName>
        <ecNumber evidence="1">3.6.4.13</ecNumber>
    </recommendedName>
</protein>
<feature type="domain" description="Helicase C-terminal" evidence="7">
    <location>
        <begin position="139"/>
        <end position="300"/>
    </location>
</feature>
<dbReference type="GO" id="GO:0016787">
    <property type="term" value="F:hydrolase activity"/>
    <property type="evidence" value="ECO:0007669"/>
    <property type="project" value="UniProtKB-KW"/>
</dbReference>
<dbReference type="EMBL" id="BKCJ010008430">
    <property type="protein sequence ID" value="GEU82177.1"/>
    <property type="molecule type" value="Genomic_DNA"/>
</dbReference>
<dbReference type="AlphaFoldDB" id="A0A6L2N9M2"/>
<dbReference type="InterPro" id="IPR027417">
    <property type="entry name" value="P-loop_NTPase"/>
</dbReference>
<evidence type="ECO:0000256" key="3">
    <source>
        <dbReference type="ARBA" id="ARBA00022801"/>
    </source>
</evidence>
<dbReference type="PROSITE" id="PS51194">
    <property type="entry name" value="HELICASE_CTER"/>
    <property type="match status" value="1"/>
</dbReference>
<dbReference type="SUPFAM" id="SSF52540">
    <property type="entry name" value="P-loop containing nucleoside triphosphate hydrolases"/>
    <property type="match status" value="1"/>
</dbReference>
<proteinExistence type="predicted"/>
<sequence>MAGTAGFICNKLVLLGPKEPIMLVLQKLDSELVPLGSDILGRGLVFPSLNLAFDLILPSNLPDLLGLDGVLLREKLLWFFGGSSLASDWDVGPMDGANVDANLRRAQRGSRRAGTSSVFADLVVLTCQIVTQFGFNESELAECIRYSVEQGRVLHAYYSSTMFVLLQKNEILVISLFQLRCPLDCYANISLCIEQVKQKRIIRSGKFMTLVATNVASRGLDIHDVQLIIHFEPPRDVEDYIHRSGRTGRIEREVGVKFEHVSASHPSDIASVAGLDAAEAILRVSDGVIPVFKSAAEDLLNTSGLSPVELLAKALAKSIGYTQSKQNY</sequence>
<dbReference type="PANTHER" id="PTHR47963">
    <property type="entry name" value="DEAD-BOX ATP-DEPENDENT RNA HELICASE 47, MITOCHONDRIAL"/>
    <property type="match status" value="1"/>
</dbReference>
<keyword evidence="3" id="KW-0378">Hydrolase</keyword>
<evidence type="ECO:0000256" key="5">
    <source>
        <dbReference type="ARBA" id="ARBA00022840"/>
    </source>
</evidence>
<keyword evidence="5" id="KW-0067">ATP-binding</keyword>
<dbReference type="EC" id="3.6.4.13" evidence="1"/>
<dbReference type="InterPro" id="IPR059027">
    <property type="entry name" value="DD_DDX21-DDX50"/>
</dbReference>
<dbReference type="GO" id="GO:0003723">
    <property type="term" value="F:RNA binding"/>
    <property type="evidence" value="ECO:0007669"/>
    <property type="project" value="TreeGrafter"/>
</dbReference>